<dbReference type="EMBL" id="CAUYUJ010018440">
    <property type="protein sequence ID" value="CAK0883624.1"/>
    <property type="molecule type" value="Genomic_DNA"/>
</dbReference>
<sequence>MAHAAARTQTSDVVGALSIFSHCGSPEVWTASSGPAFHPESVLTVQGLGEGSQRPKIGESLRGFHLDERMSEKGRAMADPHRGELGSAPLAARAPLRVRSSASSAPPAVAPTAAFGAARFSVRRGARARSAEAPVDVSAAVAAAVSAATAAAWPQPGAAGRRVEEPQQPGRCPSAAAAPSQQLQQPSRGCGGPAPALRLLEPPSTPSPRARTAGAAQRLDGSTAARPALPGAGEPASGLVALSLRLRSVQLRGRLNAAAGDRSIEVASRHGFRAPTQEREEKEKRQELASRERCGLLGEALRKPGRFKSLLNFTRPPPPSCPIIL</sequence>
<comment type="caution">
    <text evidence="2">The sequence shown here is derived from an EMBL/GenBank/DDBJ whole genome shotgun (WGS) entry which is preliminary data.</text>
</comment>
<accession>A0ABN9WBG3</accession>
<feature type="compositionally biased region" description="Low complexity" evidence="1">
    <location>
        <begin position="173"/>
        <end position="187"/>
    </location>
</feature>
<name>A0ABN9WBG3_9DINO</name>
<gene>
    <name evidence="2" type="ORF">PCOR1329_LOCUS65794</name>
</gene>
<evidence type="ECO:0000256" key="1">
    <source>
        <dbReference type="SAM" id="MobiDB-lite"/>
    </source>
</evidence>
<reference evidence="2" key="1">
    <citation type="submission" date="2023-10" db="EMBL/GenBank/DDBJ databases">
        <authorList>
            <person name="Chen Y."/>
            <person name="Shah S."/>
            <person name="Dougan E. K."/>
            <person name="Thang M."/>
            <person name="Chan C."/>
        </authorList>
    </citation>
    <scope>NUCLEOTIDE SEQUENCE [LARGE SCALE GENOMIC DNA]</scope>
</reference>
<evidence type="ECO:0000313" key="3">
    <source>
        <dbReference type="Proteomes" id="UP001189429"/>
    </source>
</evidence>
<protein>
    <submittedName>
        <fullName evidence="2">Uncharacterized protein</fullName>
    </submittedName>
</protein>
<feature type="region of interest" description="Disordered" evidence="1">
    <location>
        <begin position="153"/>
        <end position="233"/>
    </location>
</feature>
<dbReference type="Proteomes" id="UP001189429">
    <property type="component" value="Unassembled WGS sequence"/>
</dbReference>
<keyword evidence="3" id="KW-1185">Reference proteome</keyword>
<proteinExistence type="predicted"/>
<evidence type="ECO:0000313" key="2">
    <source>
        <dbReference type="EMBL" id="CAK0883624.1"/>
    </source>
</evidence>
<organism evidence="2 3">
    <name type="scientific">Prorocentrum cordatum</name>
    <dbReference type="NCBI Taxonomy" id="2364126"/>
    <lineage>
        <taxon>Eukaryota</taxon>
        <taxon>Sar</taxon>
        <taxon>Alveolata</taxon>
        <taxon>Dinophyceae</taxon>
        <taxon>Prorocentrales</taxon>
        <taxon>Prorocentraceae</taxon>
        <taxon>Prorocentrum</taxon>
    </lineage>
</organism>